<feature type="compositionally biased region" description="Basic and acidic residues" evidence="1">
    <location>
        <begin position="497"/>
        <end position="508"/>
    </location>
</feature>
<dbReference type="STRING" id="573729.G2QFH4"/>
<evidence type="ECO:0000313" key="2">
    <source>
        <dbReference type="EMBL" id="AEO59203.1"/>
    </source>
</evidence>
<dbReference type="RefSeq" id="XP_003664448.1">
    <property type="nucleotide sequence ID" value="XM_003664400.1"/>
</dbReference>
<dbReference type="Proteomes" id="UP000007322">
    <property type="component" value="Chromosome 4"/>
</dbReference>
<dbReference type="VEuPathDB" id="FungiDB:MYCTH_2307285"/>
<accession>G2QFH4</accession>
<dbReference type="AlphaFoldDB" id="G2QFH4"/>
<feature type="region of interest" description="Disordered" evidence="1">
    <location>
        <begin position="96"/>
        <end position="140"/>
    </location>
</feature>
<dbReference type="EMBL" id="CP003005">
    <property type="protein sequence ID" value="AEO59203.1"/>
    <property type="molecule type" value="Genomic_DNA"/>
</dbReference>
<dbReference type="eggNOG" id="ENOG502SKB6">
    <property type="taxonomic scope" value="Eukaryota"/>
</dbReference>
<protein>
    <submittedName>
        <fullName evidence="2">Uncharacterized protein</fullName>
    </submittedName>
</protein>
<feature type="compositionally biased region" description="Acidic residues" evidence="1">
    <location>
        <begin position="463"/>
        <end position="479"/>
    </location>
</feature>
<proteinExistence type="predicted"/>
<feature type="compositionally biased region" description="Acidic residues" evidence="1">
    <location>
        <begin position="406"/>
        <end position="416"/>
    </location>
</feature>
<feature type="region of interest" description="Disordered" evidence="1">
    <location>
        <begin position="267"/>
        <end position="510"/>
    </location>
</feature>
<organism evidence="2 3">
    <name type="scientific">Thermothelomyces thermophilus (strain ATCC 42464 / BCRC 31852 / DSM 1799)</name>
    <name type="common">Sporotrichum thermophile</name>
    <dbReference type="NCBI Taxonomy" id="573729"/>
    <lineage>
        <taxon>Eukaryota</taxon>
        <taxon>Fungi</taxon>
        <taxon>Dikarya</taxon>
        <taxon>Ascomycota</taxon>
        <taxon>Pezizomycotina</taxon>
        <taxon>Sordariomycetes</taxon>
        <taxon>Sordariomycetidae</taxon>
        <taxon>Sordariales</taxon>
        <taxon>Chaetomiaceae</taxon>
        <taxon>Thermothelomyces</taxon>
    </lineage>
</organism>
<dbReference type="KEGG" id="mtm:MYCTH_2307285"/>
<name>G2QFH4_THET4</name>
<dbReference type="InParanoid" id="G2QFH4"/>
<reference evidence="2 3" key="1">
    <citation type="journal article" date="2011" name="Nat. Biotechnol.">
        <title>Comparative genomic analysis of the thermophilic biomass-degrading fungi Myceliophthora thermophila and Thielavia terrestris.</title>
        <authorList>
            <person name="Berka R.M."/>
            <person name="Grigoriev I.V."/>
            <person name="Otillar R."/>
            <person name="Salamov A."/>
            <person name="Grimwood J."/>
            <person name="Reid I."/>
            <person name="Ishmael N."/>
            <person name="John T."/>
            <person name="Darmond C."/>
            <person name="Moisan M.-C."/>
            <person name="Henrissat B."/>
            <person name="Coutinho P.M."/>
            <person name="Lombard V."/>
            <person name="Natvig D.O."/>
            <person name="Lindquist E."/>
            <person name="Schmutz J."/>
            <person name="Lucas S."/>
            <person name="Harris P."/>
            <person name="Powlowski J."/>
            <person name="Bellemare A."/>
            <person name="Taylor D."/>
            <person name="Butler G."/>
            <person name="de Vries R.P."/>
            <person name="Allijn I.E."/>
            <person name="van den Brink J."/>
            <person name="Ushinsky S."/>
            <person name="Storms R."/>
            <person name="Powell A.J."/>
            <person name="Paulsen I.T."/>
            <person name="Elbourne L.D.H."/>
            <person name="Baker S.E."/>
            <person name="Magnuson J."/>
            <person name="LaBoissiere S."/>
            <person name="Clutterbuck A.J."/>
            <person name="Martinez D."/>
            <person name="Wogulis M."/>
            <person name="de Leon A.L."/>
            <person name="Rey M.W."/>
            <person name="Tsang A."/>
        </authorList>
    </citation>
    <scope>NUCLEOTIDE SEQUENCE [LARGE SCALE GENOMIC DNA]</scope>
    <source>
        <strain evidence="3">ATCC 42464 / BCRC 31852 / DSM 1799</strain>
    </source>
</reference>
<dbReference type="OrthoDB" id="3595585at2759"/>
<dbReference type="HOGENOM" id="CLU_024590_0_0_1"/>
<dbReference type="OMA" id="AKWFWEN"/>
<feature type="compositionally biased region" description="Basic and acidic residues" evidence="1">
    <location>
        <begin position="120"/>
        <end position="130"/>
    </location>
</feature>
<feature type="compositionally biased region" description="Low complexity" evidence="1">
    <location>
        <begin position="312"/>
        <end position="326"/>
    </location>
</feature>
<gene>
    <name evidence="2" type="ORF">MYCTH_2307285</name>
</gene>
<sequence length="550" mass="60811">MTDGKGLEGSFTAPPLAPDELPYVRLHVTPLDPELLKVLLSSALLPKARNLSYHTLETFPEKRYGYLELPSEEAQKLRRKLNGSVLKGVKFRIEPARPSRIPSPLGQAAMAEESPQNGTTDDKLRLSDKERKRKHGAGELRGITLANGRKVKRGWTSIDEPKEKKSKKDKEKVVKEKRKKGTKSKYTDHPECLVKTILPANAAPLADADHSTPTKKKKKIKSREVIIHEFEKTTKFPTFLKAAASTGQSAAPLEFIDDKGWVNQNGDVVEAVKTRPPPSAKVLLASRPNGHSQNAVPGEESPASLSDGQTDGSSEPESASSAGNSETAPEPSKADATPPTSPVKSNLPRPRSSGSARSLSIKIPPATPDEPKVHPLEALYKRPKQSNGEAPAEASDGKPFSFFADIGDEDAEEEADVDNREQSDLQVPLTPFTRRDLEMRGIRSAAPTPDTAHPNRKFTPWEGDNDDASGDDEEPIMYEDGEKSEVDDDQPALESARGLEKQDDEKPTSDFQKWFWEHRGDLNRSWKRRRKLAGKEKRYRENKARMARAI</sequence>
<feature type="compositionally biased region" description="Basic and acidic residues" evidence="1">
    <location>
        <begin position="159"/>
        <end position="174"/>
    </location>
</feature>
<evidence type="ECO:0000256" key="1">
    <source>
        <dbReference type="SAM" id="MobiDB-lite"/>
    </source>
</evidence>
<evidence type="ECO:0000313" key="3">
    <source>
        <dbReference type="Proteomes" id="UP000007322"/>
    </source>
</evidence>
<feature type="region of interest" description="Disordered" evidence="1">
    <location>
        <begin position="154"/>
        <end position="186"/>
    </location>
</feature>
<keyword evidence="3" id="KW-1185">Reference proteome</keyword>
<dbReference type="GeneID" id="11514391"/>